<feature type="binding site" evidence="11">
    <location>
        <position position="119"/>
    </location>
    <ligand>
        <name>ATP</name>
        <dbReference type="ChEBI" id="CHEBI:30616"/>
    </ligand>
</feature>
<dbReference type="GO" id="GO:0005524">
    <property type="term" value="F:ATP binding"/>
    <property type="evidence" value="ECO:0007669"/>
    <property type="project" value="UniProtKB-UniRule"/>
</dbReference>
<keyword evidence="6 11" id="KW-0547">Nucleotide-binding</keyword>
<evidence type="ECO:0000256" key="10">
    <source>
        <dbReference type="ARBA" id="ARBA00022977"/>
    </source>
</evidence>
<comment type="pathway">
    <text evidence="3 11">Cofactor biosynthesis; thiamine diphosphate biosynthesis; 4-methyl-5-(2-phosphoethyl)-thiazole from 5-(2-hydroxyethyl)-4-methylthiazole: step 1/1.</text>
</comment>
<keyword evidence="9 11" id="KW-0460">Magnesium</keyword>
<dbReference type="RefSeq" id="WP_114352206.1">
    <property type="nucleotide sequence ID" value="NZ_QPJJ01000004.1"/>
</dbReference>
<dbReference type="NCBIfam" id="NF006830">
    <property type="entry name" value="PRK09355.1"/>
    <property type="match status" value="1"/>
</dbReference>
<dbReference type="CDD" id="cd01170">
    <property type="entry name" value="THZ_kinase"/>
    <property type="match status" value="1"/>
</dbReference>
<comment type="function">
    <text evidence="11">Catalyzes the phosphorylation of the hydroxyl group of 4-methyl-5-beta-hydroxyethylthiazole (THZ).</text>
</comment>
<dbReference type="Gene3D" id="3.40.1190.20">
    <property type="match status" value="1"/>
</dbReference>
<dbReference type="PIRSF" id="PIRSF000513">
    <property type="entry name" value="Thz_kinase"/>
    <property type="match status" value="1"/>
</dbReference>
<keyword evidence="7 11" id="KW-0418">Kinase</keyword>
<evidence type="ECO:0000256" key="11">
    <source>
        <dbReference type="HAMAP-Rule" id="MF_00228"/>
    </source>
</evidence>
<dbReference type="UniPathway" id="UPA00060">
    <property type="reaction ID" value="UER00139"/>
</dbReference>
<dbReference type="GO" id="GO:0000287">
    <property type="term" value="F:magnesium ion binding"/>
    <property type="evidence" value="ECO:0007669"/>
    <property type="project" value="UniProtKB-UniRule"/>
</dbReference>
<dbReference type="GO" id="GO:0009228">
    <property type="term" value="P:thiamine biosynthetic process"/>
    <property type="evidence" value="ECO:0007669"/>
    <property type="project" value="UniProtKB-KW"/>
</dbReference>
<reference evidence="12 13" key="1">
    <citation type="submission" date="2018-07" db="EMBL/GenBank/DDBJ databases">
        <title>Genomic Encyclopedia of Type Strains, Phase IV (KMG-IV): sequencing the most valuable type-strain genomes for metagenomic binning, comparative biology and taxonomic classification.</title>
        <authorList>
            <person name="Goeker M."/>
        </authorList>
    </citation>
    <scope>NUCLEOTIDE SEQUENCE [LARGE SCALE GENOMIC DNA]</scope>
    <source>
        <strain evidence="12 13">DSM 27696</strain>
    </source>
</reference>
<keyword evidence="8 11" id="KW-0067">ATP-binding</keyword>
<gene>
    <name evidence="11" type="primary">thiM</name>
    <name evidence="12" type="ORF">DFR57_10497</name>
</gene>
<accession>A0A368XYD3</accession>
<sequence>MKELEINIEEMRQKQPLIHNITNQVVMNFTANGLYAMGAAPVMAHAKEEVADMAQIADAVVLNIGTLTKEQVEAMIIAGKSANEKGVPVVLDPVGVGATKFRTDSARQIIKEVDVSLIRGNAGEIASLADIEVKVRGVEGNAALTPYAIAKEAFGKLNIPLAITGEEDVVIDKHNLYRLRNGNPILAKVTGTGCLLTAIIASFLTVQKNPIKAAVGAISSYNIAAEMAFTKSQLPGGFQVAFLDALYEINEKKIRDGMIVECEDNNGN</sequence>
<comment type="similarity">
    <text evidence="11">Belongs to the Thz kinase family.</text>
</comment>
<feature type="binding site" evidence="11">
    <location>
        <position position="43"/>
    </location>
    <ligand>
        <name>substrate</name>
    </ligand>
</feature>
<dbReference type="EC" id="2.7.1.50" evidence="11"/>
<keyword evidence="4 11" id="KW-0808">Transferase</keyword>
<evidence type="ECO:0000256" key="3">
    <source>
        <dbReference type="ARBA" id="ARBA00004868"/>
    </source>
</evidence>
<dbReference type="AlphaFoldDB" id="A0A368XYD3"/>
<evidence type="ECO:0000313" key="12">
    <source>
        <dbReference type="EMBL" id="RCW73100.1"/>
    </source>
</evidence>
<dbReference type="InterPro" id="IPR000417">
    <property type="entry name" value="Hyethyz_kinase"/>
</dbReference>
<dbReference type="NCBIfam" id="TIGR00694">
    <property type="entry name" value="thiM"/>
    <property type="match status" value="1"/>
</dbReference>
<dbReference type="OrthoDB" id="9778146at2"/>
<proteinExistence type="inferred from homology"/>
<dbReference type="GO" id="GO:0009229">
    <property type="term" value="P:thiamine diphosphate biosynthetic process"/>
    <property type="evidence" value="ECO:0007669"/>
    <property type="project" value="UniProtKB-UniRule"/>
</dbReference>
<dbReference type="InterPro" id="IPR029056">
    <property type="entry name" value="Ribokinase-like"/>
</dbReference>
<comment type="catalytic activity">
    <reaction evidence="1 11">
        <text>5-(2-hydroxyethyl)-4-methylthiazole + ATP = 4-methyl-5-(2-phosphooxyethyl)-thiazole + ADP + H(+)</text>
        <dbReference type="Rhea" id="RHEA:24212"/>
        <dbReference type="ChEBI" id="CHEBI:15378"/>
        <dbReference type="ChEBI" id="CHEBI:17957"/>
        <dbReference type="ChEBI" id="CHEBI:30616"/>
        <dbReference type="ChEBI" id="CHEBI:58296"/>
        <dbReference type="ChEBI" id="CHEBI:456216"/>
        <dbReference type="EC" id="2.7.1.50"/>
    </reaction>
</comment>
<comment type="caution">
    <text evidence="12">The sequence shown here is derived from an EMBL/GenBank/DDBJ whole genome shotgun (WGS) entry which is preliminary data.</text>
</comment>
<dbReference type="EMBL" id="QPJJ01000004">
    <property type="protein sequence ID" value="RCW73100.1"/>
    <property type="molecule type" value="Genomic_DNA"/>
</dbReference>
<dbReference type="PRINTS" id="PR01099">
    <property type="entry name" value="HYETHTZKNASE"/>
</dbReference>
<evidence type="ECO:0000256" key="8">
    <source>
        <dbReference type="ARBA" id="ARBA00022840"/>
    </source>
</evidence>
<dbReference type="SUPFAM" id="SSF53613">
    <property type="entry name" value="Ribokinase-like"/>
    <property type="match status" value="1"/>
</dbReference>
<protein>
    <recommendedName>
        <fullName evidence="11">Hydroxyethylthiazole kinase</fullName>
        <ecNumber evidence="11">2.7.1.50</ecNumber>
    </recommendedName>
    <alternativeName>
        <fullName evidence="11">4-methyl-5-beta-hydroxyethylthiazole kinase</fullName>
        <shortName evidence="11">TH kinase</shortName>
        <shortName evidence="11">Thz kinase</shortName>
    </alternativeName>
</protein>
<name>A0A368XYD3_9BACI</name>
<evidence type="ECO:0000256" key="1">
    <source>
        <dbReference type="ARBA" id="ARBA00001771"/>
    </source>
</evidence>
<feature type="binding site" evidence="11">
    <location>
        <position position="164"/>
    </location>
    <ligand>
        <name>ATP</name>
        <dbReference type="ChEBI" id="CHEBI:30616"/>
    </ligand>
</feature>
<evidence type="ECO:0000256" key="2">
    <source>
        <dbReference type="ARBA" id="ARBA00001946"/>
    </source>
</evidence>
<evidence type="ECO:0000256" key="4">
    <source>
        <dbReference type="ARBA" id="ARBA00022679"/>
    </source>
</evidence>
<dbReference type="GO" id="GO:0004417">
    <property type="term" value="F:hydroxyethylthiazole kinase activity"/>
    <property type="evidence" value="ECO:0007669"/>
    <property type="project" value="UniProtKB-UniRule"/>
</dbReference>
<dbReference type="Proteomes" id="UP000252585">
    <property type="component" value="Unassembled WGS sequence"/>
</dbReference>
<comment type="cofactor">
    <cofactor evidence="2 11">
        <name>Mg(2+)</name>
        <dbReference type="ChEBI" id="CHEBI:18420"/>
    </cofactor>
</comment>
<evidence type="ECO:0000256" key="6">
    <source>
        <dbReference type="ARBA" id="ARBA00022741"/>
    </source>
</evidence>
<evidence type="ECO:0000256" key="5">
    <source>
        <dbReference type="ARBA" id="ARBA00022723"/>
    </source>
</evidence>
<evidence type="ECO:0000256" key="7">
    <source>
        <dbReference type="ARBA" id="ARBA00022777"/>
    </source>
</evidence>
<keyword evidence="13" id="KW-1185">Reference proteome</keyword>
<evidence type="ECO:0000313" key="13">
    <source>
        <dbReference type="Proteomes" id="UP000252585"/>
    </source>
</evidence>
<dbReference type="HAMAP" id="MF_00228">
    <property type="entry name" value="Thz_kinase"/>
    <property type="match status" value="1"/>
</dbReference>
<keyword evidence="10 11" id="KW-0784">Thiamine biosynthesis</keyword>
<organism evidence="12 13">
    <name type="scientific">Saliterribacillus persicus</name>
    <dbReference type="NCBI Taxonomy" id="930114"/>
    <lineage>
        <taxon>Bacteria</taxon>
        <taxon>Bacillati</taxon>
        <taxon>Bacillota</taxon>
        <taxon>Bacilli</taxon>
        <taxon>Bacillales</taxon>
        <taxon>Bacillaceae</taxon>
        <taxon>Saliterribacillus</taxon>
    </lineage>
</organism>
<feature type="binding site" evidence="11">
    <location>
        <position position="191"/>
    </location>
    <ligand>
        <name>substrate</name>
    </ligand>
</feature>
<evidence type="ECO:0000256" key="9">
    <source>
        <dbReference type="ARBA" id="ARBA00022842"/>
    </source>
</evidence>
<dbReference type="Pfam" id="PF02110">
    <property type="entry name" value="HK"/>
    <property type="match status" value="1"/>
</dbReference>
<keyword evidence="5 11" id="KW-0479">Metal-binding</keyword>